<feature type="transmembrane region" description="Helical" evidence="9">
    <location>
        <begin position="119"/>
        <end position="137"/>
    </location>
</feature>
<dbReference type="EMBL" id="GL832968">
    <property type="protein sequence ID" value="EGD74188.1"/>
    <property type="molecule type" value="Genomic_DNA"/>
</dbReference>
<dbReference type="eggNOG" id="KOG2722">
    <property type="taxonomic scope" value="Eukaryota"/>
</dbReference>
<evidence type="ECO:0000313" key="10">
    <source>
        <dbReference type="EMBL" id="EGD74188.1"/>
    </source>
</evidence>
<evidence type="ECO:0000256" key="3">
    <source>
        <dbReference type="ARBA" id="ARBA00022448"/>
    </source>
</evidence>
<dbReference type="OMA" id="QEFILAC"/>
<evidence type="ECO:0000256" key="1">
    <source>
        <dbReference type="ARBA" id="ARBA00004141"/>
    </source>
</evidence>
<reference evidence="10" key="1">
    <citation type="submission" date="2009-08" db="EMBL/GenBank/DDBJ databases">
        <title>Annotation of Salpingoeca rosetta.</title>
        <authorList>
            <consortium name="The Broad Institute Genome Sequencing Platform"/>
            <person name="Russ C."/>
            <person name="Cuomo C."/>
            <person name="Burger G."/>
            <person name="Gray M.W."/>
            <person name="Holland P.W.H."/>
            <person name="King N."/>
            <person name="Lang F.B.F."/>
            <person name="Roger A.J."/>
            <person name="Ruiz-Trillo I."/>
            <person name="Young S.K."/>
            <person name="Zeng Q."/>
            <person name="Gargeya S."/>
            <person name="Alvarado L."/>
            <person name="Berlin A."/>
            <person name="Chapman S.B."/>
            <person name="Chen Z."/>
            <person name="Freedman E."/>
            <person name="Gellesch M."/>
            <person name="Goldberg J."/>
            <person name="Griggs A."/>
            <person name="Gujja S."/>
            <person name="Heilman E."/>
            <person name="Heiman D."/>
            <person name="Howarth C."/>
            <person name="Mehta T."/>
            <person name="Neiman D."/>
            <person name="Pearson M."/>
            <person name="Roberts A."/>
            <person name="Saif S."/>
            <person name="Shea T."/>
            <person name="Shenoy N."/>
            <person name="Sisk P."/>
            <person name="Stolte C."/>
            <person name="Sykes S."/>
            <person name="White J."/>
            <person name="Yandava C."/>
            <person name="Haas B."/>
            <person name="Nusbaum C."/>
            <person name="Birren B."/>
        </authorList>
    </citation>
    <scope>NUCLEOTIDE SEQUENCE [LARGE SCALE GENOMIC DNA]</scope>
    <source>
        <strain evidence="10">ATCC 50818</strain>
    </source>
</reference>
<dbReference type="GO" id="GO:0055085">
    <property type="term" value="P:transmembrane transport"/>
    <property type="evidence" value="ECO:0007669"/>
    <property type="project" value="InterPro"/>
</dbReference>
<feature type="transmembrane region" description="Helical" evidence="9">
    <location>
        <begin position="212"/>
        <end position="230"/>
    </location>
</feature>
<feature type="transmembrane region" description="Helical" evidence="9">
    <location>
        <begin position="157"/>
        <end position="176"/>
    </location>
</feature>
<organism evidence="11">
    <name type="scientific">Salpingoeca rosetta (strain ATCC 50818 / BSB-021)</name>
    <dbReference type="NCBI Taxonomy" id="946362"/>
    <lineage>
        <taxon>Eukaryota</taxon>
        <taxon>Choanoflagellata</taxon>
        <taxon>Craspedida</taxon>
        <taxon>Salpingoecidae</taxon>
        <taxon>Salpingoeca</taxon>
    </lineage>
</organism>
<keyword evidence="6 9" id="KW-0472">Membrane</keyword>
<dbReference type="STRING" id="946362.F2UC81"/>
<comment type="subcellular location">
    <subcellularLocation>
        <location evidence="2">Endomembrane system</location>
    </subcellularLocation>
    <subcellularLocation>
        <location evidence="1">Membrane</location>
        <topology evidence="1">Multi-pass membrane protein</topology>
    </subcellularLocation>
</comment>
<feature type="transmembrane region" description="Helical" evidence="9">
    <location>
        <begin position="12"/>
        <end position="34"/>
    </location>
</feature>
<dbReference type="GO" id="GO:0016020">
    <property type="term" value="C:membrane"/>
    <property type="evidence" value="ECO:0007669"/>
    <property type="project" value="UniProtKB-SubCell"/>
</dbReference>
<comment type="similarity">
    <text evidence="8">Belongs to the auxin efflux carrier (TC 2.A.69.2) family.</text>
</comment>
<evidence type="ECO:0000256" key="6">
    <source>
        <dbReference type="ARBA" id="ARBA00023136"/>
    </source>
</evidence>
<dbReference type="RefSeq" id="XP_004993088.1">
    <property type="nucleotide sequence ID" value="XM_004993031.1"/>
</dbReference>
<keyword evidence="3" id="KW-0813">Transport</keyword>
<dbReference type="GeneID" id="16073661"/>
<keyword evidence="4 9" id="KW-0812">Transmembrane</keyword>
<name>F2UC81_SALR5</name>
<feature type="transmembrane region" description="Helical" evidence="9">
    <location>
        <begin position="55"/>
        <end position="73"/>
    </location>
</feature>
<dbReference type="InterPro" id="IPR004776">
    <property type="entry name" value="Mem_transp_PIN-like"/>
</dbReference>
<evidence type="ECO:0000256" key="7">
    <source>
        <dbReference type="ARBA" id="ARBA00025100"/>
    </source>
</evidence>
<dbReference type="InterPro" id="IPR045033">
    <property type="entry name" value="PILS1/3/4/5/7"/>
</dbReference>
<evidence type="ECO:0000313" key="11">
    <source>
        <dbReference type="Proteomes" id="UP000007799"/>
    </source>
</evidence>
<feature type="transmembrane region" description="Helical" evidence="9">
    <location>
        <begin position="466"/>
        <end position="487"/>
    </location>
</feature>
<dbReference type="OrthoDB" id="191139at2759"/>
<evidence type="ECO:0000256" key="2">
    <source>
        <dbReference type="ARBA" id="ARBA00004308"/>
    </source>
</evidence>
<gene>
    <name evidence="10" type="ORF">PTSG_06198</name>
</gene>
<dbReference type="AlphaFoldDB" id="F2UC81"/>
<keyword evidence="11" id="KW-1185">Reference proteome</keyword>
<dbReference type="PANTHER" id="PTHR31651:SF33">
    <property type="entry name" value="PROTEIN PIN-LIKES 1"/>
    <property type="match status" value="1"/>
</dbReference>
<feature type="transmembrane region" description="Helical" evidence="9">
    <location>
        <begin position="85"/>
        <end position="107"/>
    </location>
</feature>
<accession>F2UC81</accession>
<evidence type="ECO:0000256" key="5">
    <source>
        <dbReference type="ARBA" id="ARBA00022989"/>
    </source>
</evidence>
<proteinExistence type="inferred from homology"/>
<sequence length="527" mass="56165">MGGLDISGDVVAVAASTVGSVLMLSLVGVFVAHYPKHPSGDVRLSGMLQQSSIRQIAKVATTVYIPCLAFTRLGSRLSIDTMKEVWPMVLYAPAQCLLGTLVAWLVCRVFLVPKQFRQEFILACSHPNMIAVPLVMLEVLCQQSQLAGEDSCSERSAAFVFVSVVGWYLYFWTVGLETIKHLSPETQALEANQGGEGSSTIWQSLKQLVNNFFNPPLIGSLSGLVVGLVPELQDLFFGGKAPLLFSTSAAKTYAAAVVGVMSTVMFVTLGKSIPSLDLREHAAKLLRMFRPADKRSLEDVEVAGPDDTSTNSSVQLMASRDSISVGAVLAGPSQCSDQPSSHQQQHTVPASYDDNGVLLIDVDRVLEENHLSLALARANGQDDARATSSATVPPSATALKLLVPATSNATTTPEQKQEKDHQSAASWGARNLVLFVVTSMLVLPGSKLGLIIWLGPHVFGSGANAALVQLVLCIQSITPTANLLVVVCQREGARASAERMSRGILLQYTVAIGSLLIFTALGVAAFY</sequence>
<dbReference type="InParanoid" id="F2UC81"/>
<feature type="transmembrane region" description="Helical" evidence="9">
    <location>
        <begin position="508"/>
        <end position="526"/>
    </location>
</feature>
<dbReference type="Pfam" id="PF03547">
    <property type="entry name" value="Mem_trans"/>
    <property type="match status" value="1"/>
</dbReference>
<dbReference type="PANTHER" id="PTHR31651">
    <property type="match status" value="1"/>
</dbReference>
<feature type="transmembrane region" description="Helical" evidence="9">
    <location>
        <begin position="250"/>
        <end position="269"/>
    </location>
</feature>
<feature type="transmembrane region" description="Helical" evidence="9">
    <location>
        <begin position="432"/>
        <end position="454"/>
    </location>
</feature>
<dbReference type="GO" id="GO:0012505">
    <property type="term" value="C:endomembrane system"/>
    <property type="evidence" value="ECO:0007669"/>
    <property type="project" value="UniProtKB-SubCell"/>
</dbReference>
<keyword evidence="5 9" id="KW-1133">Transmembrane helix</keyword>
<dbReference type="Proteomes" id="UP000007799">
    <property type="component" value="Unassembled WGS sequence"/>
</dbReference>
<evidence type="ECO:0000256" key="9">
    <source>
        <dbReference type="SAM" id="Phobius"/>
    </source>
</evidence>
<comment type="function">
    <text evidence="7">Involved in cellular auxin homeostasis by regulating auxin metabolism. Regulates intracellular auxin accumulation at the endoplasmic reticulum and thus auxin availability for nuclear auxin signaling.</text>
</comment>
<evidence type="ECO:0000256" key="8">
    <source>
        <dbReference type="ARBA" id="ARBA00025752"/>
    </source>
</evidence>
<protein>
    <submittedName>
        <fullName evidence="10">Uncharacterized protein</fullName>
    </submittedName>
</protein>
<dbReference type="KEGG" id="sre:PTSG_06198"/>
<evidence type="ECO:0000256" key="4">
    <source>
        <dbReference type="ARBA" id="ARBA00022692"/>
    </source>
</evidence>